<dbReference type="InterPro" id="IPR036753">
    <property type="entry name" value="ARPC3_sf"/>
</dbReference>
<dbReference type="GeneID" id="20227673"/>
<dbReference type="Gene3D" id="1.10.1760.10">
    <property type="entry name" value="Actin-related protein 2/3 complex subunit 3"/>
    <property type="match status" value="1"/>
</dbReference>
<evidence type="ECO:0000313" key="8">
    <source>
        <dbReference type="Proteomes" id="UP000002729"/>
    </source>
</evidence>
<dbReference type="PANTHER" id="PTHR12391">
    <property type="entry name" value="ARP2/3 COMPLEX 21 KD SUBUNIT"/>
    <property type="match status" value="1"/>
</dbReference>
<dbReference type="EMBL" id="GL833126">
    <property type="protein sequence ID" value="EGB09056.1"/>
    <property type="molecule type" value="Genomic_DNA"/>
</dbReference>
<evidence type="ECO:0000256" key="3">
    <source>
        <dbReference type="ARBA" id="ARBA00022490"/>
    </source>
</evidence>
<dbReference type="GO" id="GO:0034314">
    <property type="term" value="P:Arp2/3 complex-mediated actin nucleation"/>
    <property type="evidence" value="ECO:0007669"/>
    <property type="project" value="UniProtKB-UniRule"/>
</dbReference>
<comment type="subunit">
    <text evidence="6">Component of the Arp2/3 complex.</text>
</comment>
<proteinExistence type="inferred from homology"/>
<dbReference type="AlphaFoldDB" id="F0Y6P7"/>
<dbReference type="GO" id="GO:0030833">
    <property type="term" value="P:regulation of actin filament polymerization"/>
    <property type="evidence" value="ECO:0007669"/>
    <property type="project" value="InterPro"/>
</dbReference>
<dbReference type="InParanoid" id="F0Y6P7"/>
<evidence type="ECO:0000256" key="2">
    <source>
        <dbReference type="ARBA" id="ARBA00010856"/>
    </source>
</evidence>
<keyword evidence="3 6" id="KW-0963">Cytoplasm</keyword>
<evidence type="ECO:0000256" key="4">
    <source>
        <dbReference type="ARBA" id="ARBA00023203"/>
    </source>
</evidence>
<reference evidence="7 8" key="1">
    <citation type="journal article" date="2011" name="Proc. Natl. Acad. Sci. U.S.A.">
        <title>Niche of harmful alga Aureococcus anophagefferens revealed through ecogenomics.</title>
        <authorList>
            <person name="Gobler C.J."/>
            <person name="Berry D.L."/>
            <person name="Dyhrman S.T."/>
            <person name="Wilhelm S.W."/>
            <person name="Salamov A."/>
            <person name="Lobanov A.V."/>
            <person name="Zhang Y."/>
            <person name="Collier J.L."/>
            <person name="Wurch L.L."/>
            <person name="Kustka A.B."/>
            <person name="Dill B.D."/>
            <person name="Shah M."/>
            <person name="VerBerkmoes N.C."/>
            <person name="Kuo A."/>
            <person name="Terry A."/>
            <person name="Pangilinan J."/>
            <person name="Lindquist E.A."/>
            <person name="Lucas S."/>
            <person name="Paulsen I.T."/>
            <person name="Hattenrath-Lehmann T.K."/>
            <person name="Talmage S.C."/>
            <person name="Walker E.A."/>
            <person name="Koch F."/>
            <person name="Burson A.M."/>
            <person name="Marcoval M.A."/>
            <person name="Tang Y.Z."/>
            <person name="Lecleir G.R."/>
            <person name="Coyne K.J."/>
            <person name="Berg G.M."/>
            <person name="Bertrand E.M."/>
            <person name="Saito M.A."/>
            <person name="Gladyshev V.N."/>
            <person name="Grigoriev I.V."/>
        </authorList>
    </citation>
    <scope>NUCLEOTIDE SEQUENCE [LARGE SCALE GENOMIC DNA]</scope>
    <source>
        <strain evidence="8">CCMP 1984</strain>
    </source>
</reference>
<dbReference type="RefSeq" id="XP_009036181.1">
    <property type="nucleotide sequence ID" value="XM_009037933.1"/>
</dbReference>
<comment type="function">
    <text evidence="6">Functions as component of the Arp2/3 complex which is involved in regulation of actin polymerization and together with an activating nucleation-promoting factor (NPF) mediates the formation of branched actin networks.</text>
</comment>
<evidence type="ECO:0000256" key="1">
    <source>
        <dbReference type="ARBA" id="ARBA00004245"/>
    </source>
</evidence>
<dbReference type="eggNOG" id="KOG3155">
    <property type="taxonomic scope" value="Eukaryota"/>
</dbReference>
<dbReference type="OMA" id="TPSKWWL"/>
<name>F0Y6P7_AURAN</name>
<keyword evidence="8" id="KW-1185">Reference proteome</keyword>
<organism evidence="8">
    <name type="scientific">Aureococcus anophagefferens</name>
    <name type="common">Harmful bloom alga</name>
    <dbReference type="NCBI Taxonomy" id="44056"/>
    <lineage>
        <taxon>Eukaryota</taxon>
        <taxon>Sar</taxon>
        <taxon>Stramenopiles</taxon>
        <taxon>Ochrophyta</taxon>
        <taxon>Pelagophyceae</taxon>
        <taxon>Pelagomonadales</taxon>
        <taxon>Pelagomonadaceae</taxon>
        <taxon>Aureococcus</taxon>
    </lineage>
</organism>
<gene>
    <name evidence="7" type="ORF">AURANDRAFT_69782</name>
</gene>
<evidence type="ECO:0000256" key="6">
    <source>
        <dbReference type="PIRNR" id="PIRNR016315"/>
    </source>
</evidence>
<accession>F0Y6P7</accession>
<dbReference type="GO" id="GO:0003779">
    <property type="term" value="F:actin binding"/>
    <property type="evidence" value="ECO:0007669"/>
    <property type="project" value="UniProtKB-KW"/>
</dbReference>
<evidence type="ECO:0000313" key="7">
    <source>
        <dbReference type="EMBL" id="EGB09056.1"/>
    </source>
</evidence>
<dbReference type="InterPro" id="IPR007204">
    <property type="entry name" value="ARPC3"/>
</dbReference>
<dbReference type="KEGG" id="aaf:AURANDRAFT_69782"/>
<dbReference type="PIRSF" id="PIRSF016315">
    <property type="entry name" value="ARP2/3_P21-Arc"/>
    <property type="match status" value="1"/>
</dbReference>
<dbReference type="OrthoDB" id="200404at2759"/>
<protein>
    <recommendedName>
        <fullName evidence="6">Actin-related protein 2/3 complex subunit 3</fullName>
    </recommendedName>
</protein>
<dbReference type="SUPFAM" id="SSF69060">
    <property type="entry name" value="Arp2/3 complex 21 kDa subunit ARPC3"/>
    <property type="match status" value="1"/>
</dbReference>
<evidence type="ECO:0000256" key="5">
    <source>
        <dbReference type="ARBA" id="ARBA00023212"/>
    </source>
</evidence>
<dbReference type="GO" id="GO:0005885">
    <property type="term" value="C:Arp2/3 protein complex"/>
    <property type="evidence" value="ECO:0007669"/>
    <property type="project" value="UniProtKB-UniRule"/>
</dbReference>
<dbReference type="Pfam" id="PF04062">
    <property type="entry name" value="P21-Arc"/>
    <property type="match status" value="1"/>
</dbReference>
<keyword evidence="5 6" id="KW-0206">Cytoskeleton</keyword>
<sequence>MPAYHSKYAGAETGDEACGCALLPLKTKTRGPAPLMADGEEDIVDEVIKYYRPNSLFRNFEVKGGADRSLIYLTLSMQQFLKECERFKTRGEAEKALHALVIKQFPIPGGPGWSLGGMFPTPGDIQEGESWRLYMKQAREELSLRTLDVLFYSDGSKNKWWASFSKRKFMGKELK</sequence>
<dbReference type="Proteomes" id="UP000002729">
    <property type="component" value="Unassembled WGS sequence"/>
</dbReference>
<comment type="subcellular location">
    <subcellularLocation>
        <location evidence="1 6">Cytoplasm</location>
        <location evidence="1 6">Cytoskeleton</location>
    </subcellularLocation>
</comment>
<keyword evidence="4 6" id="KW-0009">Actin-binding</keyword>
<comment type="similarity">
    <text evidence="2 6">Belongs to the ARPC3 family.</text>
</comment>